<dbReference type="InterPro" id="IPR021109">
    <property type="entry name" value="Peptidase_aspartic_dom_sf"/>
</dbReference>
<dbReference type="InterPro" id="IPR034164">
    <property type="entry name" value="Pepsin-like_dom"/>
</dbReference>
<feature type="active site" evidence="2">
    <location>
        <position position="80"/>
    </location>
</feature>
<organism evidence="5 6">
    <name type="scientific">Parastrongyloides trichosuri</name>
    <name type="common">Possum-specific nematode worm</name>
    <dbReference type="NCBI Taxonomy" id="131310"/>
    <lineage>
        <taxon>Eukaryota</taxon>
        <taxon>Metazoa</taxon>
        <taxon>Ecdysozoa</taxon>
        <taxon>Nematoda</taxon>
        <taxon>Chromadorea</taxon>
        <taxon>Rhabditida</taxon>
        <taxon>Tylenchina</taxon>
        <taxon>Panagrolaimomorpha</taxon>
        <taxon>Strongyloidoidea</taxon>
        <taxon>Strongyloididae</taxon>
        <taxon>Parastrongyloides</taxon>
    </lineage>
</organism>
<dbReference type="STRING" id="131310.A0A0N4ZC00"/>
<proteinExistence type="inferred from homology"/>
<evidence type="ECO:0000313" key="5">
    <source>
        <dbReference type="Proteomes" id="UP000038045"/>
    </source>
</evidence>
<dbReference type="Pfam" id="PF00026">
    <property type="entry name" value="Asp"/>
    <property type="match status" value="1"/>
</dbReference>
<sequence length="415" mass="45804">MQTLASTKQHIKDYDDMKYVTNITFMQTLSSTQQHIKDYDDMKYVSNIIVVIPDTGSANLWVPDITCSDQTSSCLVVIPDTGSANLWVPDISCSDQTSSCPSYCKDSRLCDFLCDESCCTHTKHTTDSNCKGKNTFNSKNSYTYQADGRSFTFQYGTGKVSGIFGTDTVGLVGDLNTIQIPKTTFGQANTISNNLGSNAFDGIMGLGFKSLAVDGITPPIINAINQGLFDKPIFTIFLQHKDTHNIYGETAGVITYGGFDNDNCNNIINYNDLSSATYWQFHMSVLNFGYDSYNKYYFEAIADTGTSYIGAPSWVVDDVTMKAGATYSDKYGLYLIDCNAKLPFTSVEIGGIEYQIPSNYLIDQLGNNLCAFTFFSIDGLGYSPQFILGDPFLMSICQVYDVENKRIGFALPKVN</sequence>
<keyword evidence="5" id="KW-1185">Reference proteome</keyword>
<comment type="similarity">
    <text evidence="1">Belongs to the peptidase A1 family.</text>
</comment>
<dbReference type="Proteomes" id="UP000038045">
    <property type="component" value="Unplaced"/>
</dbReference>
<dbReference type="WBParaSite" id="PTRK_0000505500.1">
    <property type="protein sequence ID" value="PTRK_0000505500.1"/>
    <property type="gene ID" value="PTRK_0000505500"/>
</dbReference>
<dbReference type="GO" id="GO:0006508">
    <property type="term" value="P:proteolysis"/>
    <property type="evidence" value="ECO:0007669"/>
    <property type="project" value="InterPro"/>
</dbReference>
<evidence type="ECO:0000313" key="6">
    <source>
        <dbReference type="WBParaSite" id="PTRK_0000505500.1"/>
    </source>
</evidence>
<evidence type="ECO:0000259" key="4">
    <source>
        <dbReference type="PROSITE" id="PS51767"/>
    </source>
</evidence>
<evidence type="ECO:0000256" key="1">
    <source>
        <dbReference type="ARBA" id="ARBA00007447"/>
    </source>
</evidence>
<feature type="active site" evidence="2">
    <location>
        <position position="303"/>
    </location>
</feature>
<feature type="disulfide bond" evidence="3">
    <location>
        <begin position="93"/>
        <end position="130"/>
    </location>
</feature>
<dbReference type="PANTHER" id="PTHR47966:SF44">
    <property type="entry name" value="PEPTIDASE A1 DOMAIN-CONTAINING PROTEIN"/>
    <property type="match status" value="1"/>
</dbReference>
<dbReference type="AlphaFoldDB" id="A0A0N4ZC00"/>
<dbReference type="GO" id="GO:0005764">
    <property type="term" value="C:lysosome"/>
    <property type="evidence" value="ECO:0007669"/>
    <property type="project" value="TreeGrafter"/>
</dbReference>
<feature type="domain" description="Peptidase A1" evidence="4">
    <location>
        <begin position="61"/>
        <end position="410"/>
    </location>
</feature>
<reference evidence="6" key="1">
    <citation type="submission" date="2017-02" db="UniProtKB">
        <authorList>
            <consortium name="WormBaseParasite"/>
        </authorList>
    </citation>
    <scope>IDENTIFICATION</scope>
</reference>
<name>A0A0N4ZC00_PARTI</name>
<dbReference type="SUPFAM" id="SSF50630">
    <property type="entry name" value="Acid proteases"/>
    <property type="match status" value="2"/>
</dbReference>
<accession>A0A0N4ZC00</accession>
<dbReference type="GO" id="GO:0004190">
    <property type="term" value="F:aspartic-type endopeptidase activity"/>
    <property type="evidence" value="ECO:0007669"/>
    <property type="project" value="InterPro"/>
</dbReference>
<keyword evidence="3" id="KW-1015">Disulfide bond</keyword>
<dbReference type="CDD" id="cd05471">
    <property type="entry name" value="pepsin_like"/>
    <property type="match status" value="1"/>
</dbReference>
<evidence type="ECO:0000256" key="3">
    <source>
        <dbReference type="PIRSR" id="PIRSR601461-2"/>
    </source>
</evidence>
<protein>
    <submittedName>
        <fullName evidence="6">Peptidase A1 domain-containing protein</fullName>
    </submittedName>
</protein>
<dbReference type="Gene3D" id="2.40.70.10">
    <property type="entry name" value="Acid Proteases"/>
    <property type="match status" value="3"/>
</dbReference>
<dbReference type="PANTHER" id="PTHR47966">
    <property type="entry name" value="BETA-SITE APP-CLEAVING ENZYME, ISOFORM A-RELATED"/>
    <property type="match status" value="1"/>
</dbReference>
<dbReference type="InterPro" id="IPR001461">
    <property type="entry name" value="Aspartic_peptidase_A1"/>
</dbReference>
<dbReference type="PRINTS" id="PR00792">
    <property type="entry name" value="PEPSIN"/>
</dbReference>
<dbReference type="InterPro" id="IPR033121">
    <property type="entry name" value="PEPTIDASE_A1"/>
</dbReference>
<dbReference type="PROSITE" id="PS51767">
    <property type="entry name" value="PEPTIDASE_A1"/>
    <property type="match status" value="1"/>
</dbReference>
<evidence type="ECO:0000256" key="2">
    <source>
        <dbReference type="PIRSR" id="PIRSR601461-1"/>
    </source>
</evidence>